<evidence type="ECO:0000313" key="7">
    <source>
        <dbReference type="Proteomes" id="UP001159405"/>
    </source>
</evidence>
<dbReference type="Pfam" id="PF25106">
    <property type="entry name" value="VWA_4"/>
    <property type="match status" value="2"/>
</dbReference>
<keyword evidence="3 4" id="KW-0732">Signal</keyword>
<dbReference type="SUPFAM" id="SSF53300">
    <property type="entry name" value="vWA-like"/>
    <property type="match status" value="1"/>
</dbReference>
<proteinExistence type="predicted"/>
<organism evidence="6 7">
    <name type="scientific">Porites lobata</name>
    <dbReference type="NCBI Taxonomy" id="104759"/>
    <lineage>
        <taxon>Eukaryota</taxon>
        <taxon>Metazoa</taxon>
        <taxon>Cnidaria</taxon>
        <taxon>Anthozoa</taxon>
        <taxon>Hexacorallia</taxon>
        <taxon>Scleractinia</taxon>
        <taxon>Fungiina</taxon>
        <taxon>Poritidae</taxon>
        <taxon>Porites</taxon>
    </lineage>
</organism>
<evidence type="ECO:0000313" key="6">
    <source>
        <dbReference type="EMBL" id="CAH3164622.1"/>
    </source>
</evidence>
<dbReference type="Proteomes" id="UP001159405">
    <property type="component" value="Unassembled WGS sequence"/>
</dbReference>
<keyword evidence="2" id="KW-0964">Secreted</keyword>
<name>A0ABN8QKQ6_9CNID</name>
<feature type="chain" id="PRO_5046184942" description="Hemicentin-1-like von Willebrand factor A domain-containing protein" evidence="4">
    <location>
        <begin position="23"/>
        <end position="958"/>
    </location>
</feature>
<comment type="subcellular location">
    <subcellularLocation>
        <location evidence="1">Secreted</location>
    </subcellularLocation>
</comment>
<evidence type="ECO:0000256" key="1">
    <source>
        <dbReference type="ARBA" id="ARBA00004613"/>
    </source>
</evidence>
<comment type="caution">
    <text evidence="6">The sequence shown here is derived from an EMBL/GenBank/DDBJ whole genome shotgun (WGS) entry which is preliminary data.</text>
</comment>
<dbReference type="InterPro" id="IPR052577">
    <property type="entry name" value="VWA7"/>
</dbReference>
<evidence type="ECO:0000256" key="4">
    <source>
        <dbReference type="SAM" id="SignalP"/>
    </source>
</evidence>
<dbReference type="InterPro" id="IPR036465">
    <property type="entry name" value="vWFA_dom_sf"/>
</dbReference>
<keyword evidence="7" id="KW-1185">Reference proteome</keyword>
<feature type="domain" description="Hemicentin-1-like von Willebrand factor A" evidence="5">
    <location>
        <begin position="267"/>
        <end position="317"/>
    </location>
</feature>
<feature type="domain" description="Hemicentin-1-like von Willebrand factor A" evidence="5">
    <location>
        <begin position="493"/>
        <end position="607"/>
    </location>
</feature>
<accession>A0ABN8QKQ6</accession>
<dbReference type="InterPro" id="IPR056861">
    <property type="entry name" value="HMCN1-like_VWA"/>
</dbReference>
<reference evidence="6 7" key="1">
    <citation type="submission" date="2022-05" db="EMBL/GenBank/DDBJ databases">
        <authorList>
            <consortium name="Genoscope - CEA"/>
            <person name="William W."/>
        </authorList>
    </citation>
    <scope>NUCLEOTIDE SEQUENCE [LARGE SCALE GENOMIC DNA]</scope>
</reference>
<evidence type="ECO:0000256" key="3">
    <source>
        <dbReference type="ARBA" id="ARBA00022729"/>
    </source>
</evidence>
<dbReference type="PANTHER" id="PTHR14905:SF7">
    <property type="entry name" value="VON WILLEBRAND FACTOR A DOMAIN-CONTAINING PROTEIN 7"/>
    <property type="match status" value="1"/>
</dbReference>
<protein>
    <recommendedName>
        <fullName evidence="5">Hemicentin-1-like von Willebrand factor A domain-containing protein</fullName>
    </recommendedName>
</protein>
<sequence length="958" mass="106635">METQIFFAWSLIITVLLSLLSAEQSSGSFFSSLQFTRDALMDFSRGSQRTVEIKLEPKKTTKMVNKTYQLIAGQKESGGPTLVEVKESENNTGSTDWFSTLSSEGVKDLFDPSMRKHVPKQILVTTQVNSKGDVKTLLFVPFNKTVVKNQTKHEVYRTRTSPSNKFMKAINDIELAQTNANASDVKYSSAALAKLKVLVERAIRSKSYKYARQIVGQIMYLLSAKAAPSDRTKRSSKGEGSKFLQDLRQKVGAATFDSFLAVQGDVALMFAIDDTGSMGDEILAAKNIAADIINYKRKVPIKEYILSAFNDPYPGYSSVKTANNKIPVSSVFNDSEGLYGTTVCRCLVRRPHYSAQLMRFGSRGPSATSRKSIKSRKQFLLRLTVFLLYLRLTVKIFQFLRLSTKFLAVLRLSIWVVLLIVMRHQYGISALVSQTSFGGETSGSVTKCQLFSQAKRPIKTLTGSNVKQTICHLNYEPEYNPSNENPVTVKFETEAGEFEREIRRLRAHGGGDCPEYTFHGIREALARLSIPRSPMYVFTDAGPKDATDLDIEQVKLMVENDDVVVNFLTTGYCNATVKYSVPGNPKNIHQAFKDLAKSTSGLAIMFNNVGELEQVANLTIGTLEGDSIVGDGSTMRRRTKRSADGYSVSRYNIPVDDSMEKMSVTINTAEGAGHVITLQDPENVKITSGKLSLSYITIYEITNPKRGTWTLTAPGKNGDHEFSVKTSSDTNVDFEYYFLIALSWRRGHNADVPISNPVTGKLNKIIITVAGSEKLNSSSLLLQLISTEGNLISDVTLQSQSQGDFIANYHLNAHVPSFKLKLKGTTQNGYPFERISRKTARPTTAVLRVKYASNLYTLPLGRTTFIHFLVCNSGATEMFHIEVLEDRLGYIVRRGRHRSSKRRKAGKLVIKGRCVLFFVYAKSTRSEDVGKTDPIYFILKGQKSKVVISQTVHLLVDN</sequence>
<gene>
    <name evidence="6" type="ORF">PLOB_00006762</name>
</gene>
<evidence type="ECO:0000259" key="5">
    <source>
        <dbReference type="Pfam" id="PF25106"/>
    </source>
</evidence>
<feature type="signal peptide" evidence="4">
    <location>
        <begin position="1"/>
        <end position="22"/>
    </location>
</feature>
<dbReference type="EMBL" id="CALNXK010000130">
    <property type="protein sequence ID" value="CAH3164622.1"/>
    <property type="molecule type" value="Genomic_DNA"/>
</dbReference>
<dbReference type="PANTHER" id="PTHR14905">
    <property type="entry name" value="NG37"/>
    <property type="match status" value="1"/>
</dbReference>
<evidence type="ECO:0000256" key="2">
    <source>
        <dbReference type="ARBA" id="ARBA00022525"/>
    </source>
</evidence>